<dbReference type="EMBL" id="CAEFZW010000005">
    <property type="protein sequence ID" value="CAB4255089.1"/>
    <property type="molecule type" value="Genomic_DNA"/>
</dbReference>
<dbReference type="GO" id="GO:0016592">
    <property type="term" value="C:mediator complex"/>
    <property type="evidence" value="ECO:0007669"/>
    <property type="project" value="InterPro"/>
</dbReference>
<gene>
    <name evidence="2" type="ORF">KABA2_05S08118</name>
</gene>
<dbReference type="InterPro" id="IPR020998">
    <property type="entry name" value="Med3"/>
</dbReference>
<dbReference type="Pfam" id="PF11593">
    <property type="entry name" value="Med3"/>
    <property type="match status" value="1"/>
</dbReference>
<dbReference type="GeneID" id="64858119"/>
<name>A0A8H2VH44_9SACH</name>
<feature type="compositionally biased region" description="Low complexity" evidence="1">
    <location>
        <begin position="300"/>
        <end position="317"/>
    </location>
</feature>
<dbReference type="AlphaFoldDB" id="A0A8H2VH44"/>
<feature type="region of interest" description="Disordered" evidence="1">
    <location>
        <begin position="300"/>
        <end position="320"/>
    </location>
</feature>
<dbReference type="OrthoDB" id="4070475at2759"/>
<dbReference type="GO" id="GO:0003712">
    <property type="term" value="F:transcription coregulator activity"/>
    <property type="evidence" value="ECO:0007669"/>
    <property type="project" value="InterPro"/>
</dbReference>
<protein>
    <submittedName>
        <fullName evidence="2">Similar to Saccharomyces cerevisiae YGL025C PGD1 Subunit of the RNA polymerase II mediator complex</fullName>
    </submittedName>
</protein>
<proteinExistence type="predicted"/>
<evidence type="ECO:0000313" key="3">
    <source>
        <dbReference type="Proteomes" id="UP000644660"/>
    </source>
</evidence>
<reference evidence="2 3" key="1">
    <citation type="submission" date="2020-05" db="EMBL/GenBank/DDBJ databases">
        <authorList>
            <person name="Casaregola S."/>
            <person name="Devillers H."/>
            <person name="Grondin C."/>
        </authorList>
    </citation>
    <scope>NUCLEOTIDE SEQUENCE [LARGE SCALE GENOMIC DNA]</scope>
    <source>
        <strain evidence="2 3">CLIB 1767</strain>
    </source>
</reference>
<feature type="region of interest" description="Disordered" evidence="1">
    <location>
        <begin position="137"/>
        <end position="252"/>
    </location>
</feature>
<evidence type="ECO:0000313" key="2">
    <source>
        <dbReference type="EMBL" id="CAB4255089.1"/>
    </source>
</evidence>
<dbReference type="GO" id="GO:0006357">
    <property type="term" value="P:regulation of transcription by RNA polymerase II"/>
    <property type="evidence" value="ECO:0007669"/>
    <property type="project" value="InterPro"/>
</dbReference>
<dbReference type="Proteomes" id="UP000644660">
    <property type="component" value="Unassembled WGS sequence"/>
</dbReference>
<evidence type="ECO:0000256" key="1">
    <source>
        <dbReference type="SAM" id="MobiDB-lite"/>
    </source>
</evidence>
<keyword evidence="3" id="KW-1185">Reference proteome</keyword>
<comment type="caution">
    <text evidence="2">The sequence shown here is derived from an EMBL/GenBank/DDBJ whole genome shotgun (WGS) entry which is preliminary data.</text>
</comment>
<feature type="compositionally biased region" description="Low complexity" evidence="1">
    <location>
        <begin position="181"/>
        <end position="205"/>
    </location>
</feature>
<feature type="compositionally biased region" description="Basic residues" evidence="1">
    <location>
        <begin position="206"/>
        <end position="215"/>
    </location>
</feature>
<accession>A0A8H2VH44</accession>
<feature type="compositionally biased region" description="Low complexity" evidence="1">
    <location>
        <begin position="220"/>
        <end position="244"/>
    </location>
</feature>
<organism evidence="2 3">
    <name type="scientific">Maudiozyma barnettii</name>
    <dbReference type="NCBI Taxonomy" id="61262"/>
    <lineage>
        <taxon>Eukaryota</taxon>
        <taxon>Fungi</taxon>
        <taxon>Dikarya</taxon>
        <taxon>Ascomycota</taxon>
        <taxon>Saccharomycotina</taxon>
        <taxon>Saccharomycetes</taxon>
        <taxon>Saccharomycetales</taxon>
        <taxon>Saccharomycetaceae</taxon>
        <taxon>Maudiozyma</taxon>
    </lineage>
</organism>
<feature type="compositionally biased region" description="Low complexity" evidence="1">
    <location>
        <begin position="140"/>
        <end position="163"/>
    </location>
</feature>
<dbReference type="RefSeq" id="XP_041406933.1">
    <property type="nucleotide sequence ID" value="XM_041550999.1"/>
</dbReference>
<sequence>MTDVGTAVEGILTLHMKLEELERRLAQNPHGKEQLATTLSTTRDSILPIRLELNNFIHMVSNIADEKNGVTNQEKFHNVRLTLLKLHTSIQLLSQRFQELAPLFETVSEYTTEHKSKEYQPLETLAPTHILQTSVTNDLSNKSTSNPTATTTNNTNTTTTTTAKKGRGSAASVKSPLNAINTPTAASAAAATPATTSTNTTTTTAKKPRKPRQKKSVSSAKNTPAPTHATTTTTTNTNSVAATPLSTTTINPTLSVPPQLMAGMVPGNLVGMSPTNAMMNMAPHMQPQMQFNNNNNNNNIINRQTGTTPGPQSQQSPHNNTITPANILSMGSNSNNANNNGTMSNNMNNNNSSNQGPNAMNDFGNLDLNNIDLSSLNMDFL</sequence>